<proteinExistence type="inferred from homology"/>
<sequence>MRNIVLLSHAGAGKTSLAEAMLYRAKVVDRLGRVDEGNTALDYDPQEITRRMSLNLAIATFEWKGILIDLLDTPGYVDFVADILASCRVADNCIILLDATVGAEPGTERVWEYAERAGLSRMFFVNKMKKENADFFKTLNGVKSVLGQSIVPLQIPIGTGEGFVGVVDLLRLKAYSFSDGGLKSIEIPDELGQTVDELRKSLIESVAEKDDTLLEKYLDTGELPAADMMAVLKNSINRRELAPVLCGDAYLNLGIDMLMETVVELLPSPDQFSPIRGTVPDSEKEQERRRQQDEPLCSFVFKSTAEPHVGDLSYVRVYSGVLEPGTVVLNSSTGVTEKVNQVYVTTGKQRREVSSLPAGHIGMLVKLKETSSGHTLCAKEHPIVLPPIQFPEPFTSVAIIPKGKGDEERLNSALAKLAEEDHTFRSEYDTELKQVLAHGIGELHLDVKLERLAQKFGVEVDVAKPKIPYRETITKSTEVQGKYKKQSGGRGQYGDVWIRVEPLNRGDGFEFQNKIVGGAIPSKYIPAVEKGVKEAMREGVLAGYPVVDMKITLYDGSFHEVDSSDIAFQIAGSMAFKKAALQCNPILLEPISEVEVFVPDSDMGQVMGDLNARRGKIVNMEQEGKLRKIKALVPKAEMYKYSTQLKTMTQGRGLFAQRFASYEEVPRELQDKVVREAKKEE</sequence>
<protein>
    <recommendedName>
        <fullName evidence="4">Elongation factor G</fullName>
    </recommendedName>
</protein>
<dbReference type="PROSITE" id="PS51722">
    <property type="entry name" value="G_TR_2"/>
    <property type="match status" value="1"/>
</dbReference>
<keyword evidence="7" id="KW-0648">Protein biosynthesis</keyword>
<dbReference type="SUPFAM" id="SSF54211">
    <property type="entry name" value="Ribosomal protein S5 domain 2-like"/>
    <property type="match status" value="1"/>
</dbReference>
<dbReference type="FunFam" id="3.30.70.240:FF:000001">
    <property type="entry name" value="Elongation factor G"/>
    <property type="match status" value="1"/>
</dbReference>
<dbReference type="InterPro" id="IPR035649">
    <property type="entry name" value="EFG_V"/>
</dbReference>
<dbReference type="PANTHER" id="PTHR43261:SF6">
    <property type="entry name" value="ELONGATION FACTOR G-LIKE PROTEIN"/>
    <property type="match status" value="1"/>
</dbReference>
<dbReference type="GO" id="GO:0032790">
    <property type="term" value="P:ribosome disassembly"/>
    <property type="evidence" value="ECO:0007669"/>
    <property type="project" value="TreeGrafter"/>
</dbReference>
<dbReference type="AlphaFoldDB" id="A0A0S7WG60"/>
<evidence type="ECO:0000313" key="8">
    <source>
        <dbReference type="Proteomes" id="UP000051124"/>
    </source>
</evidence>
<evidence type="ECO:0000256" key="5">
    <source>
        <dbReference type="SAM" id="MobiDB-lite"/>
    </source>
</evidence>
<dbReference type="InterPro" id="IPR000795">
    <property type="entry name" value="T_Tr_GTP-bd_dom"/>
</dbReference>
<dbReference type="InterPro" id="IPR035647">
    <property type="entry name" value="EFG_III/V"/>
</dbReference>
<evidence type="ECO:0000313" key="7">
    <source>
        <dbReference type="EMBL" id="KPJ49141.1"/>
    </source>
</evidence>
<dbReference type="Gene3D" id="2.40.30.10">
    <property type="entry name" value="Translation factors"/>
    <property type="match status" value="1"/>
</dbReference>
<keyword evidence="7" id="KW-0251">Elongation factor</keyword>
<dbReference type="Gene3D" id="3.30.70.240">
    <property type="match status" value="1"/>
</dbReference>
<dbReference type="InterPro" id="IPR053905">
    <property type="entry name" value="EF-G-like_DII"/>
</dbReference>
<dbReference type="FunFam" id="3.30.230.10:FF:000003">
    <property type="entry name" value="Elongation factor G"/>
    <property type="match status" value="1"/>
</dbReference>
<dbReference type="EMBL" id="LIZT01000074">
    <property type="protein sequence ID" value="KPJ49141.1"/>
    <property type="molecule type" value="Genomic_DNA"/>
</dbReference>
<dbReference type="InterPro" id="IPR020568">
    <property type="entry name" value="Ribosomal_Su5_D2-typ_SF"/>
</dbReference>
<dbReference type="PATRIC" id="fig|1703771.3.peg.563"/>
<dbReference type="GO" id="GO:0003924">
    <property type="term" value="F:GTPase activity"/>
    <property type="evidence" value="ECO:0007669"/>
    <property type="project" value="InterPro"/>
</dbReference>
<dbReference type="InterPro" id="IPR009000">
    <property type="entry name" value="Transl_B-barrel_sf"/>
</dbReference>
<dbReference type="Pfam" id="PF00679">
    <property type="entry name" value="EFG_C"/>
    <property type="match status" value="1"/>
</dbReference>
<accession>A0A0S7WG60</accession>
<dbReference type="SMART" id="SM00889">
    <property type="entry name" value="EFG_IV"/>
    <property type="match status" value="1"/>
</dbReference>
<dbReference type="InterPro" id="IPR009022">
    <property type="entry name" value="EFG_III"/>
</dbReference>
<dbReference type="SUPFAM" id="SSF52540">
    <property type="entry name" value="P-loop containing nucleoside triphosphate hydrolases"/>
    <property type="match status" value="1"/>
</dbReference>
<comment type="similarity">
    <text evidence="1">Belongs to the TRAFAC class translation factor GTPase superfamily. Classic translation factor GTPase family. EF-G/EF-2 subfamily.</text>
</comment>
<dbReference type="Pfam" id="PF22042">
    <property type="entry name" value="EF-G_D2"/>
    <property type="match status" value="1"/>
</dbReference>
<dbReference type="CDD" id="cd16262">
    <property type="entry name" value="EFG_III"/>
    <property type="match status" value="1"/>
</dbReference>
<dbReference type="CDD" id="cd04088">
    <property type="entry name" value="EFG_mtEFG_II"/>
    <property type="match status" value="1"/>
</dbReference>
<dbReference type="Gene3D" id="3.30.70.870">
    <property type="entry name" value="Elongation Factor G (Translational Gtpase), domain 3"/>
    <property type="match status" value="1"/>
</dbReference>
<evidence type="ECO:0000256" key="4">
    <source>
        <dbReference type="NCBIfam" id="TIGR00484"/>
    </source>
</evidence>
<evidence type="ECO:0000259" key="6">
    <source>
        <dbReference type="PROSITE" id="PS51722"/>
    </source>
</evidence>
<name>A0A0S7WG60_UNCT6</name>
<dbReference type="NCBIfam" id="NF009379">
    <property type="entry name" value="PRK12740.1-3"/>
    <property type="match status" value="1"/>
</dbReference>
<dbReference type="SUPFAM" id="SSF50447">
    <property type="entry name" value="Translation proteins"/>
    <property type="match status" value="1"/>
</dbReference>
<comment type="caution">
    <text evidence="7">The sequence shown here is derived from an EMBL/GenBank/DDBJ whole genome shotgun (WGS) entry which is preliminary data.</text>
</comment>
<keyword evidence="3" id="KW-0342">GTP-binding</keyword>
<dbReference type="InterPro" id="IPR041095">
    <property type="entry name" value="EFG_II"/>
</dbReference>
<evidence type="ECO:0000256" key="3">
    <source>
        <dbReference type="ARBA" id="ARBA00023134"/>
    </source>
</evidence>
<dbReference type="SMART" id="SM00838">
    <property type="entry name" value="EFG_C"/>
    <property type="match status" value="1"/>
</dbReference>
<dbReference type="Pfam" id="PF00009">
    <property type="entry name" value="GTP_EFTU"/>
    <property type="match status" value="1"/>
</dbReference>
<dbReference type="CDD" id="cd04170">
    <property type="entry name" value="EF-G_bact"/>
    <property type="match status" value="1"/>
</dbReference>
<dbReference type="InterPro" id="IPR005517">
    <property type="entry name" value="Transl_elong_EFG/EF2_IV"/>
</dbReference>
<keyword evidence="2" id="KW-0547">Nucleotide-binding</keyword>
<dbReference type="InterPro" id="IPR005225">
    <property type="entry name" value="Small_GTP-bd"/>
</dbReference>
<dbReference type="Pfam" id="PF03764">
    <property type="entry name" value="EFG_IV"/>
    <property type="match status" value="1"/>
</dbReference>
<dbReference type="PANTHER" id="PTHR43261">
    <property type="entry name" value="TRANSLATION ELONGATION FACTOR G-RELATED"/>
    <property type="match status" value="1"/>
</dbReference>
<dbReference type="InterPro" id="IPR047872">
    <property type="entry name" value="EFG_IV"/>
</dbReference>
<dbReference type="SUPFAM" id="SSF54980">
    <property type="entry name" value="EF-G C-terminal domain-like"/>
    <property type="match status" value="2"/>
</dbReference>
<evidence type="ECO:0000256" key="1">
    <source>
        <dbReference type="ARBA" id="ARBA00005870"/>
    </source>
</evidence>
<dbReference type="InterPro" id="IPR014721">
    <property type="entry name" value="Ribsml_uS5_D2-typ_fold_subgr"/>
</dbReference>
<dbReference type="CDD" id="cd01434">
    <property type="entry name" value="EFG_mtEFG1_IV"/>
    <property type="match status" value="1"/>
</dbReference>
<dbReference type="NCBIfam" id="NF009891">
    <property type="entry name" value="PRK13351.1-1"/>
    <property type="match status" value="1"/>
</dbReference>
<feature type="compositionally biased region" description="Basic and acidic residues" evidence="5">
    <location>
        <begin position="281"/>
        <end position="293"/>
    </location>
</feature>
<dbReference type="InterPro" id="IPR000640">
    <property type="entry name" value="EFG_V-like"/>
</dbReference>
<dbReference type="InterPro" id="IPR027417">
    <property type="entry name" value="P-loop_NTPase"/>
</dbReference>
<organism evidence="7 8">
    <name type="scientific">candidate division TA06 bacterium DG_26</name>
    <dbReference type="NCBI Taxonomy" id="1703771"/>
    <lineage>
        <taxon>Bacteria</taxon>
        <taxon>Bacteria division TA06</taxon>
    </lineage>
</organism>
<dbReference type="GO" id="GO:0003746">
    <property type="term" value="F:translation elongation factor activity"/>
    <property type="evidence" value="ECO:0007669"/>
    <property type="project" value="UniProtKB-UniRule"/>
</dbReference>
<reference evidence="7 8" key="1">
    <citation type="journal article" date="2015" name="Microbiome">
        <title>Genomic resolution of linkages in carbon, nitrogen, and sulfur cycling among widespread estuary sediment bacteria.</title>
        <authorList>
            <person name="Baker B.J."/>
            <person name="Lazar C.S."/>
            <person name="Teske A.P."/>
            <person name="Dick G.J."/>
        </authorList>
    </citation>
    <scope>NUCLEOTIDE SEQUENCE [LARGE SCALE GENOMIC DNA]</scope>
    <source>
        <strain evidence="7">DG_26</strain>
    </source>
</reference>
<gene>
    <name evidence="7" type="primary">fusA</name>
    <name evidence="7" type="ORF">AMJ40_06220</name>
</gene>
<dbReference type="InterPro" id="IPR004540">
    <property type="entry name" value="Transl_elong_EFG/EF2"/>
</dbReference>
<dbReference type="CDD" id="cd03713">
    <property type="entry name" value="EFG_mtEFG_C"/>
    <property type="match status" value="1"/>
</dbReference>
<dbReference type="GO" id="GO:0005525">
    <property type="term" value="F:GTP binding"/>
    <property type="evidence" value="ECO:0007669"/>
    <property type="project" value="UniProtKB-UniRule"/>
</dbReference>
<dbReference type="Gene3D" id="3.40.50.300">
    <property type="entry name" value="P-loop containing nucleotide triphosphate hydrolases"/>
    <property type="match status" value="1"/>
</dbReference>
<dbReference type="NCBIfam" id="NF009381">
    <property type="entry name" value="PRK12740.1-5"/>
    <property type="match status" value="1"/>
</dbReference>
<dbReference type="Proteomes" id="UP000051124">
    <property type="component" value="Unassembled WGS sequence"/>
</dbReference>
<evidence type="ECO:0000256" key="2">
    <source>
        <dbReference type="ARBA" id="ARBA00022741"/>
    </source>
</evidence>
<dbReference type="Pfam" id="PF14492">
    <property type="entry name" value="EFG_III"/>
    <property type="match status" value="1"/>
</dbReference>
<feature type="region of interest" description="Disordered" evidence="5">
    <location>
        <begin position="273"/>
        <end position="293"/>
    </location>
</feature>
<dbReference type="NCBIfam" id="TIGR00231">
    <property type="entry name" value="small_GTP"/>
    <property type="match status" value="1"/>
</dbReference>
<feature type="domain" description="Tr-type G" evidence="6">
    <location>
        <begin position="1"/>
        <end position="270"/>
    </location>
</feature>
<dbReference type="NCBIfam" id="TIGR00484">
    <property type="entry name" value="EF-G"/>
    <property type="match status" value="1"/>
</dbReference>
<dbReference type="Gene3D" id="3.30.230.10">
    <property type="match status" value="1"/>
</dbReference>